<dbReference type="PROSITE" id="PS50035">
    <property type="entry name" value="PLD"/>
    <property type="match status" value="2"/>
</dbReference>
<evidence type="ECO:0000259" key="2">
    <source>
        <dbReference type="PROSITE" id="PS50035"/>
    </source>
</evidence>
<name>A0A1W1BXV1_9ZZZZ</name>
<dbReference type="GO" id="GO:0030572">
    <property type="term" value="F:phosphatidyltransferase activity"/>
    <property type="evidence" value="ECO:0007669"/>
    <property type="project" value="UniProtKB-ARBA"/>
</dbReference>
<dbReference type="EC" id="2.7.8.-" evidence="3"/>
<feature type="transmembrane region" description="Helical" evidence="1">
    <location>
        <begin position="7"/>
        <end position="25"/>
    </location>
</feature>
<reference evidence="3" key="1">
    <citation type="submission" date="2016-10" db="EMBL/GenBank/DDBJ databases">
        <authorList>
            <person name="de Groot N.N."/>
        </authorList>
    </citation>
    <scope>NUCLEOTIDE SEQUENCE</scope>
</reference>
<feature type="domain" description="PLD phosphodiesterase" evidence="2">
    <location>
        <begin position="166"/>
        <end position="193"/>
    </location>
</feature>
<keyword evidence="3" id="KW-0808">Transferase</keyword>
<dbReference type="AlphaFoldDB" id="A0A1W1BXV1"/>
<feature type="domain" description="PLD phosphodiesterase" evidence="2">
    <location>
        <begin position="408"/>
        <end position="435"/>
    </location>
</feature>
<evidence type="ECO:0000256" key="1">
    <source>
        <dbReference type="SAM" id="Phobius"/>
    </source>
</evidence>
<dbReference type="EMBL" id="FPHC01000048">
    <property type="protein sequence ID" value="SFV58430.1"/>
    <property type="molecule type" value="Genomic_DNA"/>
</dbReference>
<accession>A0A1W1BXV1</accession>
<evidence type="ECO:0000313" key="3">
    <source>
        <dbReference type="EMBL" id="SFV58430.1"/>
    </source>
</evidence>
<sequence length="525" mass="60560">MHKNIKLFILSIIVPLYFYGCGIITPKVQRENGIIESSERDSSILKYFSYRGINLSNSSAFYSLDDPKDAFASRLFLVDHAKKSIDIQYYIYENDKTGLFFSYRLLKAADRGVKIRILLDDLASSGLDREWRSLSEHKNIELRLFNPNRLRSSFRNLGLLFNIDSLGKRMHNKALIVDGSVAIVGGRNIGDVYFAADDDTLFFDYDILSIGKIVPEISAQFNLYWSSRQAVPAKRLLEGRFSKKEMRKKSKIFQNNIDTFTRSSFAKAVENSDFYQKVFNHGIKFSRADEARLYYDYPEKVATSEDDPRTHLSSRVKDAFDHIEKELTIISPYFIPGKAMIESFKNMRARGVKITVVTNSLASTDVFAVYSGYRWHIKSLLDIGVDLYELKPQTLKGRTRSKKWLKANRASLHTKMMVIDDYRLIVGSANIDPRSIKLNTELLLVIDSKKIAKRKQEILDDLINKENFYKLSWGAYPLEEEDQGMPIYGPIWMDRDRLYYSPPNSSYFRTLGTDILSILPIEGYL</sequence>
<dbReference type="InterPro" id="IPR001736">
    <property type="entry name" value="PLipase_D/transphosphatidylase"/>
</dbReference>
<dbReference type="CDD" id="cd09113">
    <property type="entry name" value="PLDc_ymdC_like_2"/>
    <property type="match status" value="1"/>
</dbReference>
<dbReference type="Pfam" id="PF13091">
    <property type="entry name" value="PLDc_2"/>
    <property type="match status" value="2"/>
</dbReference>
<protein>
    <submittedName>
        <fullName evidence="3">Cardiolipin synthetase</fullName>
        <ecNumber evidence="3">2.7.8.-</ecNumber>
    </submittedName>
</protein>
<dbReference type="Gene3D" id="3.30.870.10">
    <property type="entry name" value="Endonuclease Chain A"/>
    <property type="match status" value="2"/>
</dbReference>
<dbReference type="InterPro" id="IPR025202">
    <property type="entry name" value="PLD-like_dom"/>
</dbReference>
<dbReference type="SUPFAM" id="SSF56024">
    <property type="entry name" value="Phospholipase D/nuclease"/>
    <property type="match status" value="2"/>
</dbReference>
<dbReference type="PANTHER" id="PTHR21248:SF12">
    <property type="entry name" value="CARDIOLIPIN SYNTHASE C"/>
    <property type="match status" value="1"/>
</dbReference>
<organism evidence="3">
    <name type="scientific">hydrothermal vent metagenome</name>
    <dbReference type="NCBI Taxonomy" id="652676"/>
    <lineage>
        <taxon>unclassified sequences</taxon>
        <taxon>metagenomes</taxon>
        <taxon>ecological metagenomes</taxon>
    </lineage>
</organism>
<dbReference type="PANTHER" id="PTHR21248">
    <property type="entry name" value="CARDIOLIPIN SYNTHASE"/>
    <property type="match status" value="1"/>
</dbReference>
<dbReference type="GO" id="GO:0032049">
    <property type="term" value="P:cardiolipin biosynthetic process"/>
    <property type="evidence" value="ECO:0007669"/>
    <property type="project" value="UniProtKB-ARBA"/>
</dbReference>
<dbReference type="CDD" id="cd09111">
    <property type="entry name" value="PLDc_ymdC_like_1"/>
    <property type="match status" value="1"/>
</dbReference>
<proteinExistence type="predicted"/>
<keyword evidence="1" id="KW-1133">Transmembrane helix</keyword>
<gene>
    <name evidence="3" type="ORF">MNB_SV-6-1736</name>
</gene>
<dbReference type="SMART" id="SM00155">
    <property type="entry name" value="PLDc"/>
    <property type="match status" value="2"/>
</dbReference>
<keyword evidence="1" id="KW-0812">Transmembrane</keyword>
<keyword evidence="1" id="KW-0472">Membrane</keyword>